<gene>
    <name evidence="3" type="ORF">D9756_007789</name>
</gene>
<feature type="compositionally biased region" description="Low complexity" evidence="2">
    <location>
        <begin position="1219"/>
        <end position="1259"/>
    </location>
</feature>
<feature type="compositionally biased region" description="Low complexity" evidence="2">
    <location>
        <begin position="1"/>
        <end position="19"/>
    </location>
</feature>
<feature type="compositionally biased region" description="Low complexity" evidence="2">
    <location>
        <begin position="1107"/>
        <end position="1117"/>
    </location>
</feature>
<feature type="compositionally biased region" description="Polar residues" evidence="2">
    <location>
        <begin position="564"/>
        <end position="575"/>
    </location>
</feature>
<feature type="region of interest" description="Disordered" evidence="2">
    <location>
        <begin position="1090"/>
        <end position="1172"/>
    </location>
</feature>
<feature type="compositionally biased region" description="Low complexity" evidence="2">
    <location>
        <begin position="1052"/>
        <end position="1063"/>
    </location>
</feature>
<feature type="compositionally biased region" description="Acidic residues" evidence="2">
    <location>
        <begin position="473"/>
        <end position="482"/>
    </location>
</feature>
<sequence>MATPQSPSSSSKRTFPSFSVRRPSASNSTTNLPSRSVSAASTSTLNLSRPSFSTASNTAAVAASPTSPPHAGTQTAGSGIPASLRSLRNLFPFGGSGKPPHNSNSNGNVQTNTPGRTFSVGLGSVRRSMNVAREREKEKDRNRKFSLSNEALMTPVLSIERNHSQASTWTLSSQGQNSVVGGGEETPPLRRSVSLSRLEGAINFDKPLPALVDSSSSFAEEVEAGMTLMTLRTPSPPPSPDHFPPLPSSMPHTQRHTSTTIAELSTIIEADNSGISISKHIPLSSPSSSSHSLSPPSSPRANDEENTIRRPIFLQAPSHSHSQRPNTPLMTSSPLEPSTPAHQHHHSITSTSTASGTTPTAAPAITSTSLNDEETLEEGELSTSQLVSQVQDALARASTSWGGSSDRAFVIDADASFIHMHDDESSGGVCPTPPESSCASSFVDDEEPADVDVSLVAVLDAPLDSPSPSPQDEVQEVDDDDDASRMNNSIPSITHPDDSHILAPEDATLDLGSLDPDLRDAVSHGVYSTRQQQTSPGSDSGGKSVGSGRTVVLSSPPVPRFYSRAQQQQSESTGVESAPRSVSSPTSTTTTTTTPSAPKPSLQPLSLSSTLKQQATASKRRIISSSFLPRLRSSPPRSPCSPHAHSFSVSAPVSTKNSSSPTKVSFEGSRIPQSPRTAVFSPASVSTAAVGGGGGSSRVTTSTPVKPKKPFGSIGVAAGVQQQQEQHRRKSSVPVATWRNSRELSGLRVGGQGGAPEVRVVEVSSEIDPHVVPVPSNFPARTEEEAHTWPVTRRDRTGTGHDDEGEEDTGTLSVGGGQRWENSRRDESPVLGYSDVRATSSGEMRLGSPFLQTDRDGQRIQSPSPVPPSPSLIIPSTSRALSRGGSLRGTRDKDYNLDNEGAAGEGEESLFDGTASISGRPSRRVPAPLRLFLGSSGSTNGSASTGVVDVPERQPSPLRSVLRVEKEEQEEGYFGGEGRGRSGARLSVDTTRPSMESRASPDPQYQKYVVAADRDGPSQPPTRVPARDRERDGLVARVRKRSMSVQENSDYPPRAAGTATPAPSIAGGSMVNLSTVKQSARERLARARYYGDLGSSAGAGGATRPWSSMSMRSSSRMEPPLYGSRNNAPTRLSLYERERERDRERDRSPVGMMERSISDRATERERERSGSVSAISAMGIGTLGRYASLRSASEYNFTQHHGHARRESVAGLMESPTFTVSTSVSGSGSASGSKGDTPRSTSASTGITSISASTSTSNTNKDRDREELRDLKEKHATETGALLGALSDSQRTCRVLREENVELRERLGEVERENERLSRVVGELEREVLSVVREREREREREKERVWERRERLSSSVVSWRGQQQPFVTPLAKQRDLGRMAGRAPAASASGMGKWGVFERDLEDVTMMRQSQIQSQRSKLDNVLFSREMETRELELEPRLEREGNEGDDEDEDGLVTPVREHPVYDDDDDPIAAGDEESLVSTLPPPSSNNVNTSSAHLRRPSTSSSIFPIPPSNMTMLLHDEMGLLSELGVNSNPSSASLGNNKLPGSPAIPISSRRNGKLLSSMMTNNNNNSNAASNASVSPTTENFSMMTGSPGSLFLKPEHEMMLDEMESFDLGRGGGSVSGVVSGGEDESCA</sequence>
<feature type="compositionally biased region" description="Low complexity" evidence="2">
    <location>
        <begin position="51"/>
        <end position="65"/>
    </location>
</feature>
<dbReference type="Proteomes" id="UP000559027">
    <property type="component" value="Unassembled WGS sequence"/>
</dbReference>
<feature type="compositionally biased region" description="Low complexity" evidence="2">
    <location>
        <begin position="577"/>
        <end position="614"/>
    </location>
</feature>
<feature type="compositionally biased region" description="Low complexity" evidence="2">
    <location>
        <begin position="348"/>
        <end position="369"/>
    </location>
</feature>
<name>A0A8H5D6B0_9AGAR</name>
<feature type="compositionally biased region" description="Polar residues" evidence="2">
    <location>
        <begin position="250"/>
        <end position="259"/>
    </location>
</feature>
<feature type="region of interest" description="Disordered" evidence="2">
    <location>
        <begin position="461"/>
        <end position="501"/>
    </location>
</feature>
<comment type="caution">
    <text evidence="3">The sequence shown here is derived from an EMBL/GenBank/DDBJ whole genome shotgun (WGS) entry which is preliminary data.</text>
</comment>
<feature type="compositionally biased region" description="Basic and acidic residues" evidence="2">
    <location>
        <begin position="781"/>
        <end position="802"/>
    </location>
</feature>
<feature type="compositionally biased region" description="Low complexity" evidence="2">
    <location>
        <begin position="461"/>
        <end position="472"/>
    </location>
</feature>
<feature type="compositionally biased region" description="Low complexity" evidence="2">
    <location>
        <begin position="1489"/>
        <end position="1509"/>
    </location>
</feature>
<feature type="compositionally biased region" description="Basic and acidic residues" evidence="2">
    <location>
        <begin position="1134"/>
        <end position="1148"/>
    </location>
</feature>
<evidence type="ECO:0000313" key="3">
    <source>
        <dbReference type="EMBL" id="KAF5353528.1"/>
    </source>
</evidence>
<organism evidence="3 4">
    <name type="scientific">Leucocoprinus leucothites</name>
    <dbReference type="NCBI Taxonomy" id="201217"/>
    <lineage>
        <taxon>Eukaryota</taxon>
        <taxon>Fungi</taxon>
        <taxon>Dikarya</taxon>
        <taxon>Basidiomycota</taxon>
        <taxon>Agaricomycotina</taxon>
        <taxon>Agaricomycetes</taxon>
        <taxon>Agaricomycetidae</taxon>
        <taxon>Agaricales</taxon>
        <taxon>Agaricineae</taxon>
        <taxon>Agaricaceae</taxon>
        <taxon>Leucocoprinus</taxon>
    </lineage>
</organism>
<proteinExistence type="predicted"/>
<feature type="region of interest" description="Disordered" evidence="2">
    <location>
        <begin position="278"/>
        <end position="373"/>
    </location>
</feature>
<feature type="compositionally biased region" description="Low complexity" evidence="2">
    <location>
        <begin position="278"/>
        <end position="295"/>
    </location>
</feature>
<feature type="compositionally biased region" description="Polar residues" evidence="2">
    <location>
        <begin position="24"/>
        <end position="50"/>
    </location>
</feature>
<feature type="region of interest" description="Disordered" evidence="2">
    <location>
        <begin position="525"/>
        <end position="738"/>
    </location>
</feature>
<feature type="region of interest" description="Disordered" evidence="2">
    <location>
        <begin position="1566"/>
        <end position="1597"/>
    </location>
</feature>
<feature type="region of interest" description="Disordered" evidence="2">
    <location>
        <begin position="231"/>
        <end position="259"/>
    </location>
</feature>
<reference evidence="3 4" key="1">
    <citation type="journal article" date="2020" name="ISME J.">
        <title>Uncovering the hidden diversity of litter-decomposition mechanisms in mushroom-forming fungi.</title>
        <authorList>
            <person name="Floudas D."/>
            <person name="Bentzer J."/>
            <person name="Ahren D."/>
            <person name="Johansson T."/>
            <person name="Persson P."/>
            <person name="Tunlid A."/>
        </authorList>
    </citation>
    <scope>NUCLEOTIDE SEQUENCE [LARGE SCALE GENOMIC DNA]</scope>
    <source>
        <strain evidence="3 4">CBS 146.42</strain>
    </source>
</reference>
<feature type="region of interest" description="Disordered" evidence="2">
    <location>
        <begin position="1434"/>
        <end position="1510"/>
    </location>
</feature>
<feature type="compositionally biased region" description="Polar residues" evidence="2">
    <location>
        <begin position="1582"/>
        <end position="1596"/>
    </location>
</feature>
<feature type="compositionally biased region" description="Polar residues" evidence="2">
    <location>
        <begin position="317"/>
        <end position="336"/>
    </location>
</feature>
<accession>A0A8H5D6B0</accession>
<dbReference type="OrthoDB" id="3216045at2759"/>
<feature type="region of interest" description="Disordered" evidence="2">
    <location>
        <begin position="93"/>
        <end position="121"/>
    </location>
</feature>
<feature type="region of interest" description="Disordered" evidence="2">
    <location>
        <begin position="770"/>
        <end position="1070"/>
    </location>
</feature>
<feature type="compositionally biased region" description="Pro residues" evidence="2">
    <location>
        <begin position="234"/>
        <end position="248"/>
    </location>
</feature>
<feature type="region of interest" description="Disordered" evidence="2">
    <location>
        <begin position="1"/>
        <end position="80"/>
    </location>
</feature>
<feature type="compositionally biased region" description="Acidic residues" evidence="2">
    <location>
        <begin position="1466"/>
        <end position="1479"/>
    </location>
</feature>
<feature type="region of interest" description="Disordered" evidence="2">
    <location>
        <begin position="1613"/>
        <end position="1637"/>
    </location>
</feature>
<keyword evidence="4" id="KW-1185">Reference proteome</keyword>
<evidence type="ECO:0000313" key="4">
    <source>
        <dbReference type="Proteomes" id="UP000559027"/>
    </source>
</evidence>
<evidence type="ECO:0000256" key="1">
    <source>
        <dbReference type="SAM" id="Coils"/>
    </source>
</evidence>
<evidence type="ECO:0000256" key="2">
    <source>
        <dbReference type="SAM" id="MobiDB-lite"/>
    </source>
</evidence>
<feature type="compositionally biased region" description="Low complexity" evidence="2">
    <location>
        <begin position="934"/>
        <end position="946"/>
    </location>
</feature>
<feature type="compositionally biased region" description="Low complexity" evidence="2">
    <location>
        <begin position="1569"/>
        <end position="1581"/>
    </location>
</feature>
<feature type="coiled-coil region" evidence="1">
    <location>
        <begin position="1286"/>
        <end position="1341"/>
    </location>
</feature>
<feature type="compositionally biased region" description="Basic and acidic residues" evidence="2">
    <location>
        <begin position="1434"/>
        <end position="1445"/>
    </location>
</feature>
<protein>
    <submittedName>
        <fullName evidence="3">Uncharacterized protein</fullName>
    </submittedName>
</protein>
<feature type="region of interest" description="Disordered" evidence="2">
    <location>
        <begin position="169"/>
        <end position="188"/>
    </location>
</feature>
<keyword evidence="1" id="KW-0175">Coiled coil</keyword>
<feature type="region of interest" description="Disordered" evidence="2">
    <location>
        <begin position="423"/>
        <end position="446"/>
    </location>
</feature>
<feature type="region of interest" description="Disordered" evidence="2">
    <location>
        <begin position="1219"/>
        <end position="1268"/>
    </location>
</feature>
<feature type="compositionally biased region" description="Basic and acidic residues" evidence="2">
    <location>
        <begin position="1156"/>
        <end position="1169"/>
    </location>
</feature>
<dbReference type="EMBL" id="JAACJO010000010">
    <property type="protein sequence ID" value="KAF5353528.1"/>
    <property type="molecule type" value="Genomic_DNA"/>
</dbReference>
<feature type="compositionally biased region" description="Basic and acidic residues" evidence="2">
    <location>
        <begin position="1025"/>
        <end position="1034"/>
    </location>
</feature>
<feature type="compositionally biased region" description="Polar residues" evidence="2">
    <location>
        <begin position="647"/>
        <end position="663"/>
    </location>
</feature>
<feature type="compositionally biased region" description="Low complexity" evidence="2">
    <location>
        <begin position="623"/>
        <end position="635"/>
    </location>
</feature>
<feature type="compositionally biased region" description="Polar residues" evidence="2">
    <location>
        <begin position="101"/>
        <end position="116"/>
    </location>
</feature>